<dbReference type="InterPro" id="IPR016039">
    <property type="entry name" value="Thiolase-like"/>
</dbReference>
<evidence type="ECO:0000313" key="3">
    <source>
        <dbReference type="Proteomes" id="UP001597182"/>
    </source>
</evidence>
<name>A0ABW3VJ57_9PSEU</name>
<dbReference type="EMBL" id="JBHTMB010000140">
    <property type="protein sequence ID" value="MFD1234790.1"/>
    <property type="molecule type" value="Genomic_DNA"/>
</dbReference>
<organism evidence="2 3">
    <name type="scientific">Pseudonocardia benzenivorans</name>
    <dbReference type="NCBI Taxonomy" id="228005"/>
    <lineage>
        <taxon>Bacteria</taxon>
        <taxon>Bacillati</taxon>
        <taxon>Actinomycetota</taxon>
        <taxon>Actinomycetes</taxon>
        <taxon>Pseudonocardiales</taxon>
        <taxon>Pseudonocardiaceae</taxon>
        <taxon>Pseudonocardia</taxon>
    </lineage>
</organism>
<accession>A0ABW3VJ57</accession>
<dbReference type="PANTHER" id="PTHR42870:SF1">
    <property type="entry name" value="NON-SPECIFIC LIPID-TRANSFER PROTEIN-LIKE 2"/>
    <property type="match status" value="1"/>
</dbReference>
<keyword evidence="3" id="KW-1185">Reference proteome</keyword>
<gene>
    <name evidence="2" type="ORF">ACFQ34_15975</name>
</gene>
<evidence type="ECO:0000259" key="1">
    <source>
        <dbReference type="Pfam" id="PF22691"/>
    </source>
</evidence>
<comment type="caution">
    <text evidence="2">The sequence shown here is derived from an EMBL/GenBank/DDBJ whole genome shotgun (WGS) entry which is preliminary data.</text>
</comment>
<dbReference type="Proteomes" id="UP001597182">
    <property type="component" value="Unassembled WGS sequence"/>
</dbReference>
<reference evidence="3" key="1">
    <citation type="journal article" date="2019" name="Int. J. Syst. Evol. Microbiol.">
        <title>The Global Catalogue of Microorganisms (GCM) 10K type strain sequencing project: providing services to taxonomists for standard genome sequencing and annotation.</title>
        <authorList>
            <consortium name="The Broad Institute Genomics Platform"/>
            <consortium name="The Broad Institute Genome Sequencing Center for Infectious Disease"/>
            <person name="Wu L."/>
            <person name="Ma J."/>
        </authorList>
    </citation>
    <scope>NUCLEOTIDE SEQUENCE [LARGE SCALE GENOMIC DNA]</scope>
    <source>
        <strain evidence="3">CCUG 49018</strain>
    </source>
</reference>
<dbReference type="CDD" id="cd00829">
    <property type="entry name" value="SCP-x_thiolase"/>
    <property type="match status" value="1"/>
</dbReference>
<dbReference type="SUPFAM" id="SSF53901">
    <property type="entry name" value="Thiolase-like"/>
    <property type="match status" value="1"/>
</dbReference>
<dbReference type="Gene3D" id="3.40.47.10">
    <property type="match status" value="1"/>
</dbReference>
<evidence type="ECO:0000313" key="2">
    <source>
        <dbReference type="EMBL" id="MFD1234790.1"/>
    </source>
</evidence>
<proteinExistence type="predicted"/>
<sequence length="392" mass="40185">MPGPSSDGFPAGAVITGAAEAGVAFDCGMAAIDLAVETALQALDDAGLTAADVDALLVAKGADLVPADRPTLELAEHLGLTLDRTDTTLAGGASPVVQIMHAAEAVAAGRCRTALVVYASTQASSRSRRLGGHARPAAHRSAQLEAAAGLLSPIGVNALAAARHMYEFGTTLDQLGMVAYSDRSWATRNPAALRREPLTPEQIAASPPIAEPLRRADCCLITDGAAAVVVERAGRRDARPVTLAGWAEAHRQYSLFGAAGLTHTLAARTGPAALDMAGIDVDDVGLVQLYDAFSILPLVLLEDLGFCPKGKGGQLLADGVTLPGGRLPMNTQGGSLSHCHPGYYGLFLVVEAVRQLRREAGDRQVDADWALCHAAGGGAFGGSQATLVLGAP</sequence>
<dbReference type="PIRSF" id="PIRSF000429">
    <property type="entry name" value="Ac-CoA_Ac_transf"/>
    <property type="match status" value="1"/>
</dbReference>
<dbReference type="InterPro" id="IPR002155">
    <property type="entry name" value="Thiolase"/>
</dbReference>
<dbReference type="Pfam" id="PF22691">
    <property type="entry name" value="Thiolase_C_1"/>
    <property type="match status" value="1"/>
</dbReference>
<dbReference type="RefSeq" id="WP_339125610.1">
    <property type="nucleotide sequence ID" value="NZ_BAABKS010000022.1"/>
</dbReference>
<dbReference type="PANTHER" id="PTHR42870">
    <property type="entry name" value="ACETYL-COA C-ACETYLTRANSFERASE"/>
    <property type="match status" value="1"/>
</dbReference>
<feature type="domain" description="Thiolase C-terminal" evidence="1">
    <location>
        <begin position="247"/>
        <end position="390"/>
    </location>
</feature>
<protein>
    <submittedName>
        <fullName evidence="2">Thiolase</fullName>
    </submittedName>
</protein>
<dbReference type="InterPro" id="IPR055140">
    <property type="entry name" value="Thiolase_C_2"/>
</dbReference>